<dbReference type="InterPro" id="IPR038595">
    <property type="entry name" value="LOR_sf"/>
</dbReference>
<dbReference type="EMBL" id="QJKJ01018198">
    <property type="protein sequence ID" value="RDX57778.1"/>
    <property type="molecule type" value="Genomic_DNA"/>
</dbReference>
<organism evidence="2 3">
    <name type="scientific">Mucuna pruriens</name>
    <name type="common">Velvet bean</name>
    <name type="synonym">Dolichos pruriens</name>
    <dbReference type="NCBI Taxonomy" id="157652"/>
    <lineage>
        <taxon>Eukaryota</taxon>
        <taxon>Viridiplantae</taxon>
        <taxon>Streptophyta</taxon>
        <taxon>Embryophyta</taxon>
        <taxon>Tracheophyta</taxon>
        <taxon>Spermatophyta</taxon>
        <taxon>Magnoliopsida</taxon>
        <taxon>eudicotyledons</taxon>
        <taxon>Gunneridae</taxon>
        <taxon>Pentapetalae</taxon>
        <taxon>rosids</taxon>
        <taxon>fabids</taxon>
        <taxon>Fabales</taxon>
        <taxon>Fabaceae</taxon>
        <taxon>Papilionoideae</taxon>
        <taxon>50 kb inversion clade</taxon>
        <taxon>NPAAA clade</taxon>
        <taxon>indigoferoid/millettioid clade</taxon>
        <taxon>Phaseoleae</taxon>
        <taxon>Mucuna</taxon>
    </lineage>
</organism>
<dbReference type="Gene3D" id="2.40.160.200">
    <property type="entry name" value="LURP1-related"/>
    <property type="match status" value="1"/>
</dbReference>
<sequence>MVGRLQREENRRVKRASTIGRSHASLTVGMYDNPDEEYQIEGCFSQHCCTIFNVIKGSVAEIRGKMNPTTSVMLGKDVFFLCVKPGFDAAFAMSFVRILNQINGEDYVDSNAITEPVDHNSHFMEAHSQANLKIYEVTDQWSPRQI</sequence>
<dbReference type="AlphaFoldDB" id="A0A371DZ61"/>
<comment type="caution">
    <text evidence="2">The sequence shown here is derived from an EMBL/GenBank/DDBJ whole genome shotgun (WGS) entry which is preliminary data.</text>
</comment>
<reference evidence="2" key="1">
    <citation type="submission" date="2018-05" db="EMBL/GenBank/DDBJ databases">
        <title>Draft genome of Mucuna pruriens seed.</title>
        <authorList>
            <person name="Nnadi N.E."/>
            <person name="Vos R."/>
            <person name="Hasami M.H."/>
            <person name="Devisetty U.K."/>
            <person name="Aguiy J.C."/>
        </authorList>
    </citation>
    <scope>NUCLEOTIDE SEQUENCE [LARGE SCALE GENOMIC DNA]</scope>
    <source>
        <strain evidence="2">JCA_2017</strain>
    </source>
</reference>
<protein>
    <submittedName>
        <fullName evidence="2">Protein LURP-one-related 12</fullName>
    </submittedName>
</protein>
<feature type="non-terminal residue" evidence="2">
    <location>
        <position position="1"/>
    </location>
</feature>
<proteinExistence type="inferred from homology"/>
<gene>
    <name evidence="2" type="ORF">CR513_62955</name>
</gene>
<dbReference type="SUPFAM" id="SSF54518">
    <property type="entry name" value="Tubby C-terminal domain-like"/>
    <property type="match status" value="1"/>
</dbReference>
<dbReference type="InterPro" id="IPR025659">
    <property type="entry name" value="Tubby-like_C"/>
</dbReference>
<dbReference type="Pfam" id="PF04525">
    <property type="entry name" value="LOR"/>
    <property type="match status" value="1"/>
</dbReference>
<dbReference type="PANTHER" id="PTHR31087">
    <property type="match status" value="1"/>
</dbReference>
<evidence type="ECO:0000313" key="3">
    <source>
        <dbReference type="Proteomes" id="UP000257109"/>
    </source>
</evidence>
<dbReference type="PANTHER" id="PTHR31087:SF60">
    <property type="entry name" value="PROTEIN LURP-ONE-RELATED 5"/>
    <property type="match status" value="1"/>
</dbReference>
<keyword evidence="3" id="KW-1185">Reference proteome</keyword>
<dbReference type="STRING" id="157652.A0A371DZ61"/>
<accession>A0A371DZ61</accession>
<evidence type="ECO:0000313" key="2">
    <source>
        <dbReference type="EMBL" id="RDX57778.1"/>
    </source>
</evidence>
<dbReference type="InterPro" id="IPR007612">
    <property type="entry name" value="LOR"/>
</dbReference>
<comment type="similarity">
    <text evidence="1">Belongs to the LOR family.</text>
</comment>
<dbReference type="Proteomes" id="UP000257109">
    <property type="component" value="Unassembled WGS sequence"/>
</dbReference>
<dbReference type="OrthoDB" id="677463at2759"/>
<name>A0A371DZ61_MUCPR</name>
<evidence type="ECO:0000256" key="1">
    <source>
        <dbReference type="ARBA" id="ARBA00005437"/>
    </source>
</evidence>